<evidence type="ECO:0000313" key="2">
    <source>
        <dbReference type="Proteomes" id="UP000035930"/>
    </source>
</evidence>
<accession>A0ABN4GYR0</accession>
<evidence type="ECO:0000313" key="1">
    <source>
        <dbReference type="EMBL" id="AKN88543.1"/>
    </source>
</evidence>
<reference evidence="1" key="1">
    <citation type="submission" date="2017-08" db="EMBL/GenBank/DDBJ databases">
        <title>Complete Genome Sequence of Francisella noatunensis subsp. orientalis strain FNO190.</title>
        <authorList>
            <person name="Pereira F.L."/>
            <person name="Goncalves L.A."/>
            <person name="Guilherme T.C."/>
            <person name="Soares S.C."/>
            <person name="Dorella F.A."/>
            <person name="Carvalho A.F."/>
            <person name="Leibowitz M.P."/>
            <person name="Leal C.A.G."/>
            <person name="Azevedo V.A.C."/>
            <person name="Figueiredo H.C.P."/>
        </authorList>
    </citation>
    <scope>NUCLEOTIDE SEQUENCE</scope>
    <source>
        <strain evidence="1">FNO190</strain>
    </source>
</reference>
<name>A0ABN4GYR0_9GAMM</name>
<protein>
    <submittedName>
        <fullName evidence="1">Uncharacterized protein</fullName>
    </submittedName>
</protein>
<sequence length="41" mass="4911">MVQQTDGTKVITNYIWDSSQMPKVKCKSCYIIHLYRILQYN</sequence>
<dbReference type="EMBL" id="CP011923">
    <property type="protein sequence ID" value="AKN88543.1"/>
    <property type="molecule type" value="Genomic_DNA"/>
</dbReference>
<gene>
    <name evidence="1" type="ORF">FNO190_0776</name>
</gene>
<keyword evidence="2" id="KW-1185">Reference proteome</keyword>
<dbReference type="Proteomes" id="UP000035930">
    <property type="component" value="Chromosome"/>
</dbReference>
<organism evidence="1 2">
    <name type="scientific">Francisella orientalis</name>
    <dbReference type="NCBI Taxonomy" id="299583"/>
    <lineage>
        <taxon>Bacteria</taxon>
        <taxon>Pseudomonadati</taxon>
        <taxon>Pseudomonadota</taxon>
        <taxon>Gammaproteobacteria</taxon>
        <taxon>Thiotrichales</taxon>
        <taxon>Francisellaceae</taxon>
        <taxon>Francisella</taxon>
    </lineage>
</organism>
<proteinExistence type="predicted"/>